<keyword evidence="3" id="KW-1185">Reference proteome</keyword>
<dbReference type="EMBL" id="BAAAZO010000014">
    <property type="protein sequence ID" value="GAA3640519.1"/>
    <property type="molecule type" value="Genomic_DNA"/>
</dbReference>
<dbReference type="InterPro" id="IPR009081">
    <property type="entry name" value="PP-bd_ACP"/>
</dbReference>
<evidence type="ECO:0000259" key="1">
    <source>
        <dbReference type="PROSITE" id="PS50075"/>
    </source>
</evidence>
<feature type="domain" description="Carrier" evidence="1">
    <location>
        <begin position="1"/>
        <end position="80"/>
    </location>
</feature>
<sequence>MTRNQIFATVVEFATAVGDQVSGQAIALDDTPLSVHGLSSIGLLQLFTQLEDHFGIRISDGDGLRAGSALDVVDLVERKLGAREAS</sequence>
<comment type="caution">
    <text evidence="2">The sequence shown here is derived from an EMBL/GenBank/DDBJ whole genome shotgun (WGS) entry which is preliminary data.</text>
</comment>
<organism evidence="2 3">
    <name type="scientific">Kineosporia mesophila</name>
    <dbReference type="NCBI Taxonomy" id="566012"/>
    <lineage>
        <taxon>Bacteria</taxon>
        <taxon>Bacillati</taxon>
        <taxon>Actinomycetota</taxon>
        <taxon>Actinomycetes</taxon>
        <taxon>Kineosporiales</taxon>
        <taxon>Kineosporiaceae</taxon>
        <taxon>Kineosporia</taxon>
    </lineage>
</organism>
<reference evidence="3" key="1">
    <citation type="journal article" date="2019" name="Int. J. Syst. Evol. Microbiol.">
        <title>The Global Catalogue of Microorganisms (GCM) 10K type strain sequencing project: providing services to taxonomists for standard genome sequencing and annotation.</title>
        <authorList>
            <consortium name="The Broad Institute Genomics Platform"/>
            <consortium name="The Broad Institute Genome Sequencing Center for Infectious Disease"/>
            <person name="Wu L."/>
            <person name="Ma J."/>
        </authorList>
    </citation>
    <scope>NUCLEOTIDE SEQUENCE [LARGE SCALE GENOMIC DNA]</scope>
    <source>
        <strain evidence="3">JCM 16902</strain>
    </source>
</reference>
<dbReference type="RefSeq" id="WP_231485510.1">
    <property type="nucleotide sequence ID" value="NZ_BAAAZO010000014.1"/>
</dbReference>
<dbReference type="Pfam" id="PF00550">
    <property type="entry name" value="PP-binding"/>
    <property type="match status" value="1"/>
</dbReference>
<gene>
    <name evidence="2" type="ORF">GCM10022223_69720</name>
</gene>
<name>A0ABP7ATV5_9ACTN</name>
<dbReference type="Gene3D" id="1.10.1200.10">
    <property type="entry name" value="ACP-like"/>
    <property type="match status" value="1"/>
</dbReference>
<protein>
    <recommendedName>
        <fullName evidence="1">Carrier domain-containing protein</fullName>
    </recommendedName>
</protein>
<evidence type="ECO:0000313" key="3">
    <source>
        <dbReference type="Proteomes" id="UP001501074"/>
    </source>
</evidence>
<dbReference type="InterPro" id="IPR036736">
    <property type="entry name" value="ACP-like_sf"/>
</dbReference>
<dbReference type="SUPFAM" id="SSF47336">
    <property type="entry name" value="ACP-like"/>
    <property type="match status" value="1"/>
</dbReference>
<dbReference type="Proteomes" id="UP001501074">
    <property type="component" value="Unassembled WGS sequence"/>
</dbReference>
<proteinExistence type="predicted"/>
<dbReference type="PROSITE" id="PS50075">
    <property type="entry name" value="CARRIER"/>
    <property type="match status" value="1"/>
</dbReference>
<accession>A0ABP7ATV5</accession>
<evidence type="ECO:0000313" key="2">
    <source>
        <dbReference type="EMBL" id="GAA3640519.1"/>
    </source>
</evidence>